<protein>
    <recommendedName>
        <fullName evidence="4">Protein FAM177B</fullName>
    </recommendedName>
</protein>
<dbReference type="PANTHER" id="PTHR31206">
    <property type="entry name" value="LP10445P"/>
    <property type="match status" value="1"/>
</dbReference>
<dbReference type="AlphaFoldDB" id="A0AAD1VW52"/>
<evidence type="ECO:0000313" key="2">
    <source>
        <dbReference type="EMBL" id="CAH2253978.1"/>
    </source>
</evidence>
<feature type="compositionally biased region" description="Acidic residues" evidence="1">
    <location>
        <begin position="31"/>
        <end position="47"/>
    </location>
</feature>
<feature type="region of interest" description="Disordered" evidence="1">
    <location>
        <begin position="108"/>
        <end position="129"/>
    </location>
</feature>
<evidence type="ECO:0008006" key="4">
    <source>
        <dbReference type="Google" id="ProtNLM"/>
    </source>
</evidence>
<dbReference type="Pfam" id="PF14774">
    <property type="entry name" value="FAM177"/>
    <property type="match status" value="1"/>
</dbReference>
<feature type="region of interest" description="Disordered" evidence="1">
    <location>
        <begin position="30"/>
        <end position="50"/>
    </location>
</feature>
<dbReference type="Proteomes" id="UP001295444">
    <property type="component" value="Chromosome 02"/>
</dbReference>
<dbReference type="InterPro" id="IPR028260">
    <property type="entry name" value="FAM177"/>
</dbReference>
<reference evidence="2" key="1">
    <citation type="submission" date="2022-03" db="EMBL/GenBank/DDBJ databases">
        <authorList>
            <person name="Alioto T."/>
            <person name="Alioto T."/>
            <person name="Gomez Garrido J."/>
        </authorList>
    </citation>
    <scope>NUCLEOTIDE SEQUENCE</scope>
</reference>
<organism evidence="2 3">
    <name type="scientific">Pelobates cultripes</name>
    <name type="common">Western spadefoot toad</name>
    <dbReference type="NCBI Taxonomy" id="61616"/>
    <lineage>
        <taxon>Eukaryota</taxon>
        <taxon>Metazoa</taxon>
        <taxon>Chordata</taxon>
        <taxon>Craniata</taxon>
        <taxon>Vertebrata</taxon>
        <taxon>Euteleostomi</taxon>
        <taxon>Amphibia</taxon>
        <taxon>Batrachia</taxon>
        <taxon>Anura</taxon>
        <taxon>Pelobatoidea</taxon>
        <taxon>Pelobatidae</taxon>
        <taxon>Pelobates</taxon>
    </lineage>
</organism>
<gene>
    <name evidence="2" type="ORF">PECUL_23A029404</name>
</gene>
<dbReference type="PANTHER" id="PTHR31206:SF9">
    <property type="entry name" value="PROTEIN FAM177B"/>
    <property type="match status" value="1"/>
</dbReference>
<feature type="compositionally biased region" description="Acidic residues" evidence="1">
    <location>
        <begin position="110"/>
        <end position="119"/>
    </location>
</feature>
<feature type="region of interest" description="Disordered" evidence="1">
    <location>
        <begin position="142"/>
        <end position="170"/>
    </location>
</feature>
<sequence length="170" mass="19594">MSDRDTALKELEDVEKHRVPRRIIHFASGETIEEYSTEEEEEDEEEHVDFKSVDTTQMTWGTYTKFWVLRVATSVFFTCDFLGGKLASLFGLNAPKYQYAIDEYNRMQDESDDEDGEDVTDQKPDNALNEKHIIMSQSVEYGTIQNQEASTHPGDIFQLTADSKHSDRPL</sequence>
<feature type="compositionally biased region" description="Basic and acidic residues" evidence="1">
    <location>
        <begin position="120"/>
        <end position="129"/>
    </location>
</feature>
<dbReference type="EMBL" id="OW240913">
    <property type="protein sequence ID" value="CAH2253978.1"/>
    <property type="molecule type" value="Genomic_DNA"/>
</dbReference>
<keyword evidence="3" id="KW-1185">Reference proteome</keyword>
<accession>A0AAD1VW52</accession>
<evidence type="ECO:0000313" key="3">
    <source>
        <dbReference type="Proteomes" id="UP001295444"/>
    </source>
</evidence>
<proteinExistence type="predicted"/>
<evidence type="ECO:0000256" key="1">
    <source>
        <dbReference type="SAM" id="MobiDB-lite"/>
    </source>
</evidence>
<name>A0AAD1VW52_PELCU</name>